<accession>A0A0F8YC62</accession>
<dbReference type="AlphaFoldDB" id="A0A0F8YC62"/>
<evidence type="ECO:0000313" key="1">
    <source>
        <dbReference type="EMBL" id="KKK51719.1"/>
    </source>
</evidence>
<comment type="caution">
    <text evidence="1">The sequence shown here is derived from an EMBL/GenBank/DDBJ whole genome shotgun (WGS) entry which is preliminary data.</text>
</comment>
<gene>
    <name evidence="1" type="ORF">LCGC14_3112150</name>
</gene>
<dbReference type="EMBL" id="LAZR01067370">
    <property type="protein sequence ID" value="KKK51719.1"/>
    <property type="molecule type" value="Genomic_DNA"/>
</dbReference>
<sequence length="78" mass="8266">MLFLNDTPRIRRAVRSMSLAAAGAAGAWALLVWAGPLPGQTTRRVAPKKLKPGSTCMDKGCHDNYAAGPAIHKPVAQK</sequence>
<feature type="non-terminal residue" evidence="1">
    <location>
        <position position="78"/>
    </location>
</feature>
<proteinExistence type="predicted"/>
<reference evidence="1" key="1">
    <citation type="journal article" date="2015" name="Nature">
        <title>Complex archaea that bridge the gap between prokaryotes and eukaryotes.</title>
        <authorList>
            <person name="Spang A."/>
            <person name="Saw J.H."/>
            <person name="Jorgensen S.L."/>
            <person name="Zaremba-Niedzwiedzka K."/>
            <person name="Martijn J."/>
            <person name="Lind A.E."/>
            <person name="van Eijk R."/>
            <person name="Schleper C."/>
            <person name="Guy L."/>
            <person name="Ettema T.J."/>
        </authorList>
    </citation>
    <scope>NUCLEOTIDE SEQUENCE</scope>
</reference>
<name>A0A0F8YC62_9ZZZZ</name>
<protein>
    <submittedName>
        <fullName evidence="1">Uncharacterized protein</fullName>
    </submittedName>
</protein>
<organism evidence="1">
    <name type="scientific">marine sediment metagenome</name>
    <dbReference type="NCBI Taxonomy" id="412755"/>
    <lineage>
        <taxon>unclassified sequences</taxon>
        <taxon>metagenomes</taxon>
        <taxon>ecological metagenomes</taxon>
    </lineage>
</organism>